<accession>A0A855XCP0</accession>
<feature type="transmembrane region" description="Helical" evidence="1">
    <location>
        <begin position="87"/>
        <end position="105"/>
    </location>
</feature>
<name>A0A855XCP0_9BACT</name>
<proteinExistence type="predicted"/>
<sequence>MFTRYREYLFLLPAMAVFAFLAWRLNFTQDDAYISYRYVANFLNGHGLVYNIGERVEGFTNFGWVVYLILWGGLGIGYIAVSKITGFLCGAAVIVVTHLIAREVFGGRENWWRYLPAYLVGANLSLAYWSPAGLETAAFVLSVSLAILWFLQRSRLLIAALVMAVWFRPEGAVICALLILIEAIVERRIPRFTLYCVGTAFVLSLPYVGFKLLYYGSILPNPFYAKTGVSWQYITSGAEYAGEFFRHYGFLGIGLFILLLYYRKLNAGARSLWWFMVGYTIYIVMIGGDVLKVHRFFLPIVGVSATLAVLAIVQLSARTAPKFRHFAIALVGVALVGLTLYLPFKTVTSYNYNERAFTTRLSFLARQMVASDPSPFSAAIPTIGIFGYELLGHDVVDMLGLTDSTVARHSDPEIPDMVTTWKEKRHNSVYLLSRAPDYIVFSTGAKPSAPAEKALLLYPQFLESYRFIAWFYQNATYNPRGSLAAVFKKVRPITGEIRPTYPVAFVEDYKLGQDAVVAGDANSAAKWLKESLNALGTRRPWPELLWSLGYNLVSLRDPKGFDYLNEAVALDSMAFGPQQNLYLYEVMAGNAAKAAVHREYVERLAPWYVKRLDSLAAQAVERRRRAVGQ</sequence>
<evidence type="ECO:0000313" key="2">
    <source>
        <dbReference type="EMBL" id="PWB76471.1"/>
    </source>
</evidence>
<keyword evidence="1" id="KW-0472">Membrane</keyword>
<feature type="transmembrane region" description="Helical" evidence="1">
    <location>
        <begin position="325"/>
        <end position="344"/>
    </location>
</feature>
<reference evidence="2 3" key="1">
    <citation type="journal article" date="2018" name="ISME J.">
        <title>A methanotrophic archaeon couples anaerobic oxidation of methane to Fe(III) reduction.</title>
        <authorList>
            <person name="Cai C."/>
            <person name="Leu A.O."/>
            <person name="Xie G.J."/>
            <person name="Guo J."/>
            <person name="Feng Y."/>
            <person name="Zhao J.X."/>
            <person name="Tyson G.W."/>
            <person name="Yuan Z."/>
            <person name="Hu S."/>
        </authorList>
    </citation>
    <scope>NUCLEOTIDE SEQUENCE [LARGE SCALE GENOMIC DNA]</scope>
    <source>
        <strain evidence="2">FeB_12</strain>
    </source>
</reference>
<feature type="transmembrane region" description="Helical" evidence="1">
    <location>
        <begin position="192"/>
        <end position="214"/>
    </location>
</feature>
<feature type="transmembrane region" description="Helical" evidence="1">
    <location>
        <begin position="158"/>
        <end position="180"/>
    </location>
</feature>
<keyword evidence="1" id="KW-1133">Transmembrane helix</keyword>
<feature type="transmembrane region" description="Helical" evidence="1">
    <location>
        <begin position="296"/>
        <end position="313"/>
    </location>
</feature>
<evidence type="ECO:0000313" key="3">
    <source>
        <dbReference type="Proteomes" id="UP000250918"/>
    </source>
</evidence>
<gene>
    <name evidence="2" type="ORF">C3F09_00440</name>
</gene>
<comment type="caution">
    <text evidence="2">The sequence shown here is derived from an EMBL/GenBank/DDBJ whole genome shotgun (WGS) entry which is preliminary data.</text>
</comment>
<evidence type="ECO:0008006" key="4">
    <source>
        <dbReference type="Google" id="ProtNLM"/>
    </source>
</evidence>
<dbReference type="AlphaFoldDB" id="A0A855XCP0"/>
<feature type="transmembrane region" description="Helical" evidence="1">
    <location>
        <begin position="245"/>
        <end position="262"/>
    </location>
</feature>
<feature type="transmembrane region" description="Helical" evidence="1">
    <location>
        <begin position="62"/>
        <end position="80"/>
    </location>
</feature>
<dbReference type="Proteomes" id="UP000250918">
    <property type="component" value="Unassembled WGS sequence"/>
</dbReference>
<feature type="transmembrane region" description="Helical" evidence="1">
    <location>
        <begin position="136"/>
        <end position="152"/>
    </location>
</feature>
<protein>
    <recommendedName>
        <fullName evidence="4">Glycosyltransferase RgtA/B/C/D-like domain-containing protein</fullName>
    </recommendedName>
</protein>
<dbReference type="EMBL" id="PQAP01000001">
    <property type="protein sequence ID" value="PWB76471.1"/>
    <property type="molecule type" value="Genomic_DNA"/>
</dbReference>
<organism evidence="2 3">
    <name type="scientific">candidate division GN15 bacterium</name>
    <dbReference type="NCBI Taxonomy" id="2072418"/>
    <lineage>
        <taxon>Bacteria</taxon>
        <taxon>candidate division GN15</taxon>
    </lineage>
</organism>
<keyword evidence="1" id="KW-0812">Transmembrane</keyword>
<feature type="transmembrane region" description="Helical" evidence="1">
    <location>
        <begin position="271"/>
        <end position="290"/>
    </location>
</feature>
<evidence type="ECO:0000256" key="1">
    <source>
        <dbReference type="SAM" id="Phobius"/>
    </source>
</evidence>